<evidence type="ECO:0000256" key="7">
    <source>
        <dbReference type="RuleBase" id="RU366077"/>
    </source>
</evidence>
<organism evidence="8 9">
    <name type="scientific">Lottia gigantea</name>
    <name type="common">Giant owl limpet</name>
    <dbReference type="NCBI Taxonomy" id="225164"/>
    <lineage>
        <taxon>Eukaryota</taxon>
        <taxon>Metazoa</taxon>
        <taxon>Spiralia</taxon>
        <taxon>Lophotrochozoa</taxon>
        <taxon>Mollusca</taxon>
        <taxon>Gastropoda</taxon>
        <taxon>Patellogastropoda</taxon>
        <taxon>Lottioidea</taxon>
        <taxon>Lottiidae</taxon>
        <taxon>Lottia</taxon>
    </lineage>
</organism>
<keyword evidence="6 7" id="KW-0482">Metalloprotease</keyword>
<dbReference type="CTD" id="20231673"/>
<evidence type="ECO:0000256" key="5">
    <source>
        <dbReference type="ARBA" id="ARBA00022833"/>
    </source>
</evidence>
<evidence type="ECO:0000256" key="2">
    <source>
        <dbReference type="ARBA" id="ARBA00022670"/>
    </source>
</evidence>
<dbReference type="RefSeq" id="XP_009055092.1">
    <property type="nucleotide sequence ID" value="XM_009056844.1"/>
</dbReference>
<comment type="cofactor">
    <cofactor evidence="7">
        <name>Zn(2+)</name>
        <dbReference type="ChEBI" id="CHEBI:29105"/>
    </cofactor>
    <text evidence="7">Binds 1 zinc ion per subunit.</text>
</comment>
<evidence type="ECO:0000256" key="4">
    <source>
        <dbReference type="ARBA" id="ARBA00022801"/>
    </source>
</evidence>
<dbReference type="AlphaFoldDB" id="V4ABQ5"/>
<keyword evidence="2 7" id="KW-0645">Protease</keyword>
<dbReference type="EMBL" id="KB201847">
    <property type="protein sequence ID" value="ESO94247.1"/>
    <property type="molecule type" value="Genomic_DNA"/>
</dbReference>
<dbReference type="OrthoDB" id="527990at2759"/>
<dbReference type="KEGG" id="lgi:LOTGIDRAFT_118899"/>
<keyword evidence="5 7" id="KW-0862">Zinc</keyword>
<name>V4ABQ5_LOTGI</name>
<evidence type="ECO:0000313" key="9">
    <source>
        <dbReference type="Proteomes" id="UP000030746"/>
    </source>
</evidence>
<dbReference type="Pfam" id="PF01457">
    <property type="entry name" value="Peptidase_M8"/>
    <property type="match status" value="2"/>
</dbReference>
<reference evidence="8 9" key="1">
    <citation type="journal article" date="2013" name="Nature">
        <title>Insights into bilaterian evolution from three spiralian genomes.</title>
        <authorList>
            <person name="Simakov O."/>
            <person name="Marletaz F."/>
            <person name="Cho S.J."/>
            <person name="Edsinger-Gonzales E."/>
            <person name="Havlak P."/>
            <person name="Hellsten U."/>
            <person name="Kuo D.H."/>
            <person name="Larsson T."/>
            <person name="Lv J."/>
            <person name="Arendt D."/>
            <person name="Savage R."/>
            <person name="Osoegawa K."/>
            <person name="de Jong P."/>
            <person name="Grimwood J."/>
            <person name="Chapman J.A."/>
            <person name="Shapiro H."/>
            <person name="Aerts A."/>
            <person name="Otillar R.P."/>
            <person name="Terry A.Y."/>
            <person name="Boore J.L."/>
            <person name="Grigoriev I.V."/>
            <person name="Lindberg D.R."/>
            <person name="Seaver E.C."/>
            <person name="Weisblat D.A."/>
            <person name="Putnam N.H."/>
            <person name="Rokhsar D.S."/>
        </authorList>
    </citation>
    <scope>NUCLEOTIDE SEQUENCE [LARGE SCALE GENOMIC DNA]</scope>
</reference>
<comment type="similarity">
    <text evidence="1 7">Belongs to the peptidase M8 family.</text>
</comment>
<dbReference type="PANTHER" id="PTHR10942">
    <property type="entry name" value="LEISHMANOLYSIN-LIKE PEPTIDASE"/>
    <property type="match status" value="1"/>
</dbReference>
<keyword evidence="3 7" id="KW-0479">Metal-binding</keyword>
<dbReference type="GeneID" id="20231673"/>
<protein>
    <recommendedName>
        <fullName evidence="7">Leishmanolysin-like peptidase</fullName>
        <ecNumber evidence="7">3.4.24.-</ecNumber>
    </recommendedName>
</protein>
<dbReference type="GO" id="GO:0016020">
    <property type="term" value="C:membrane"/>
    <property type="evidence" value="ECO:0007669"/>
    <property type="project" value="InterPro"/>
</dbReference>
<dbReference type="InterPro" id="IPR001577">
    <property type="entry name" value="Peptidase_M8"/>
</dbReference>
<dbReference type="Proteomes" id="UP000030746">
    <property type="component" value="Unassembled WGS sequence"/>
</dbReference>
<dbReference type="Gene3D" id="3.90.132.10">
    <property type="entry name" value="Leishmanolysin , domain 2"/>
    <property type="match status" value="1"/>
</dbReference>
<keyword evidence="4 7" id="KW-0378">Hydrolase</keyword>
<evidence type="ECO:0000256" key="6">
    <source>
        <dbReference type="ARBA" id="ARBA00023049"/>
    </source>
</evidence>
<dbReference type="OMA" id="CHHEPSI"/>
<dbReference type="GO" id="GO:0004222">
    <property type="term" value="F:metalloendopeptidase activity"/>
    <property type="evidence" value="ECO:0007669"/>
    <property type="project" value="UniProtKB-UniRule"/>
</dbReference>
<dbReference type="GO" id="GO:0046872">
    <property type="term" value="F:metal ion binding"/>
    <property type="evidence" value="ECO:0007669"/>
    <property type="project" value="UniProtKB-KW"/>
</dbReference>
<sequence length="223" mass="25507">MHLEGLYLYNKTYDQPLREVYQPGPGVVDTDFILYITSQTTATCQHQDNEVYGYASSCQEDQNGRPIAGVVNFCPEMFFKHQHFTDQHLYTVNNLLNIFIYFQNDVVTSHWDSAMMQGSLMTSDNTMPGLTVLDPITLAVFEDSGWYKVDYSQADRYYWGKDGGCKFGLKQYCDIQTPYFCYGKGRGCHYLGKDKGVCKTDSNIKPCKKFTPTTAQVIFILIL</sequence>
<evidence type="ECO:0000256" key="3">
    <source>
        <dbReference type="ARBA" id="ARBA00022723"/>
    </source>
</evidence>
<dbReference type="EC" id="3.4.24.-" evidence="7"/>
<dbReference type="GO" id="GO:0007155">
    <property type="term" value="P:cell adhesion"/>
    <property type="evidence" value="ECO:0007669"/>
    <property type="project" value="InterPro"/>
</dbReference>
<proteinExistence type="inferred from homology"/>
<evidence type="ECO:0000256" key="1">
    <source>
        <dbReference type="ARBA" id="ARBA00005860"/>
    </source>
</evidence>
<dbReference type="HOGENOM" id="CLU_042881_1_0_1"/>
<accession>V4ABQ5</accession>
<gene>
    <name evidence="8" type="ORF">LOTGIDRAFT_118899</name>
</gene>
<dbReference type="GO" id="GO:0005737">
    <property type="term" value="C:cytoplasm"/>
    <property type="evidence" value="ECO:0007669"/>
    <property type="project" value="TreeGrafter"/>
</dbReference>
<evidence type="ECO:0000313" key="8">
    <source>
        <dbReference type="EMBL" id="ESO94247.1"/>
    </source>
</evidence>
<dbReference type="SUPFAM" id="SSF55486">
    <property type="entry name" value="Metalloproteases ('zincins'), catalytic domain"/>
    <property type="match status" value="1"/>
</dbReference>
<dbReference type="PANTHER" id="PTHR10942:SF6">
    <property type="entry name" value="CILIATED LEFT-RIGHT ORGANIZER METALLOPEPTIDASE"/>
    <property type="match status" value="1"/>
</dbReference>
<keyword evidence="9" id="KW-1185">Reference proteome</keyword>
<dbReference type="GO" id="GO:0006508">
    <property type="term" value="P:proteolysis"/>
    <property type="evidence" value="ECO:0007669"/>
    <property type="project" value="UniProtKB-KW"/>
</dbReference>